<accession>B0D1F3</accession>
<dbReference type="OrthoDB" id="448280at2759"/>
<name>B0D1F3_LACBS</name>
<organism evidence="4">
    <name type="scientific">Laccaria bicolor (strain S238N-H82 / ATCC MYA-4686)</name>
    <name type="common">Bicoloured deceiver</name>
    <name type="synonym">Laccaria laccata var. bicolor</name>
    <dbReference type="NCBI Taxonomy" id="486041"/>
    <lineage>
        <taxon>Eukaryota</taxon>
        <taxon>Fungi</taxon>
        <taxon>Dikarya</taxon>
        <taxon>Basidiomycota</taxon>
        <taxon>Agaricomycotina</taxon>
        <taxon>Agaricomycetes</taxon>
        <taxon>Agaricomycetidae</taxon>
        <taxon>Agaricales</taxon>
        <taxon>Agaricineae</taxon>
        <taxon>Hydnangiaceae</taxon>
        <taxon>Laccaria</taxon>
    </lineage>
</organism>
<dbReference type="RefSeq" id="XP_001877886.1">
    <property type="nucleotide sequence ID" value="XM_001877851.1"/>
</dbReference>
<dbReference type="AlphaFoldDB" id="B0D1F3"/>
<keyword evidence="4" id="KW-1185">Reference proteome</keyword>
<gene>
    <name evidence="3" type="ORF">LACBIDRAFT_314029</name>
</gene>
<evidence type="ECO:0000256" key="1">
    <source>
        <dbReference type="SAM" id="MobiDB-lite"/>
    </source>
</evidence>
<reference evidence="3 4" key="1">
    <citation type="journal article" date="2008" name="Nature">
        <title>The genome of Laccaria bicolor provides insights into mycorrhizal symbiosis.</title>
        <authorList>
            <person name="Martin F."/>
            <person name="Aerts A."/>
            <person name="Ahren D."/>
            <person name="Brun A."/>
            <person name="Danchin E.G.J."/>
            <person name="Duchaussoy F."/>
            <person name="Gibon J."/>
            <person name="Kohler A."/>
            <person name="Lindquist E."/>
            <person name="Pereda V."/>
            <person name="Salamov A."/>
            <person name="Shapiro H.J."/>
            <person name="Wuyts J."/>
            <person name="Blaudez D."/>
            <person name="Buee M."/>
            <person name="Brokstein P."/>
            <person name="Canbaeck B."/>
            <person name="Cohen D."/>
            <person name="Courty P.E."/>
            <person name="Coutinho P.M."/>
            <person name="Delaruelle C."/>
            <person name="Detter J.C."/>
            <person name="Deveau A."/>
            <person name="DiFazio S."/>
            <person name="Duplessis S."/>
            <person name="Fraissinet-Tachet L."/>
            <person name="Lucic E."/>
            <person name="Frey-Klett P."/>
            <person name="Fourrey C."/>
            <person name="Feussner I."/>
            <person name="Gay G."/>
            <person name="Grimwood J."/>
            <person name="Hoegger P.J."/>
            <person name="Jain P."/>
            <person name="Kilaru S."/>
            <person name="Labbe J."/>
            <person name="Lin Y.C."/>
            <person name="Legue V."/>
            <person name="Le Tacon F."/>
            <person name="Marmeisse R."/>
            <person name="Melayah D."/>
            <person name="Montanini B."/>
            <person name="Muratet M."/>
            <person name="Nehls U."/>
            <person name="Niculita-Hirzel H."/>
            <person name="Oudot-Le Secq M.P."/>
            <person name="Peter M."/>
            <person name="Quesneville H."/>
            <person name="Rajashekar B."/>
            <person name="Reich M."/>
            <person name="Rouhier N."/>
            <person name="Schmutz J."/>
            <person name="Yin T."/>
            <person name="Chalot M."/>
            <person name="Henrissat B."/>
            <person name="Kuees U."/>
            <person name="Lucas S."/>
            <person name="Van de Peer Y."/>
            <person name="Podila G.K."/>
            <person name="Polle A."/>
            <person name="Pukkila P.J."/>
            <person name="Richardson P.M."/>
            <person name="Rouze P."/>
            <person name="Sanders I.R."/>
            <person name="Stajich J.E."/>
            <person name="Tunlid A."/>
            <person name="Tuskan G."/>
            <person name="Grigoriev I.V."/>
        </authorList>
    </citation>
    <scope>NUCLEOTIDE SEQUENCE [LARGE SCALE GENOMIC DNA]</scope>
    <source>
        <strain evidence="4">S238N-H82 / ATCC MYA-4686</strain>
    </source>
</reference>
<feature type="compositionally biased region" description="Basic and acidic residues" evidence="1">
    <location>
        <begin position="114"/>
        <end position="138"/>
    </location>
</feature>
<feature type="compositionally biased region" description="Basic residues" evidence="1">
    <location>
        <begin position="104"/>
        <end position="113"/>
    </location>
</feature>
<feature type="signal peptide" evidence="2">
    <location>
        <begin position="1"/>
        <end position="16"/>
    </location>
</feature>
<proteinExistence type="predicted"/>
<dbReference type="KEGG" id="lbc:LACBIDRAFT_314029"/>
<dbReference type="HOGENOM" id="CLU_1611044_0_0_1"/>
<evidence type="ECO:0000256" key="2">
    <source>
        <dbReference type="SAM" id="SignalP"/>
    </source>
</evidence>
<feature type="compositionally biased region" description="Polar residues" evidence="1">
    <location>
        <begin position="58"/>
        <end position="74"/>
    </location>
</feature>
<dbReference type="EMBL" id="DS547095">
    <property type="protein sequence ID" value="EDR11989.1"/>
    <property type="molecule type" value="Genomic_DNA"/>
</dbReference>
<dbReference type="GeneID" id="6073312"/>
<keyword evidence="2" id="KW-0732">Signal</keyword>
<dbReference type="Proteomes" id="UP000001194">
    <property type="component" value="Unassembled WGS sequence"/>
</dbReference>
<protein>
    <submittedName>
        <fullName evidence="3">Predicted protein</fullName>
    </submittedName>
</protein>
<dbReference type="InParanoid" id="B0D1F3"/>
<sequence length="165" mass="17986">MIHSLVIGLTLAITSGSDFASLTTAIIFHQLFEGLSLGIRIAALSRKDNKADDEETGSSKSSPTIRMAQPSSTTIDDEEAAKPQCRKLSPAKQTSKISPFAAWLHHHHHHHQNHHEGSDSTLWERDSSSPGDTKEPTRGIDWLKLTLSLLFTITIPLGMGVGMVV</sequence>
<evidence type="ECO:0000313" key="4">
    <source>
        <dbReference type="Proteomes" id="UP000001194"/>
    </source>
</evidence>
<feature type="region of interest" description="Disordered" evidence="1">
    <location>
        <begin position="47"/>
        <end position="138"/>
    </location>
</feature>
<feature type="chain" id="PRO_5002748811" evidence="2">
    <location>
        <begin position="17"/>
        <end position="165"/>
    </location>
</feature>
<evidence type="ECO:0000313" key="3">
    <source>
        <dbReference type="EMBL" id="EDR11989.1"/>
    </source>
</evidence>